<proteinExistence type="predicted"/>
<sequence length="66" mass="7088">MLVILTDEHVLSTQQVCQGCLLATHEGQPRWQGGKLGCGHALGKATGHQPALYECQMGFKIANIQA</sequence>
<evidence type="ECO:0000313" key="2">
    <source>
        <dbReference type="Proteomes" id="UP001328733"/>
    </source>
</evidence>
<accession>A0AAW9QN55</accession>
<protein>
    <submittedName>
        <fullName evidence="1">Uncharacterized protein</fullName>
    </submittedName>
</protein>
<dbReference type="Proteomes" id="UP001328733">
    <property type="component" value="Unassembled WGS sequence"/>
</dbReference>
<reference evidence="1 2" key="1">
    <citation type="submission" date="2024-01" db="EMBL/GenBank/DDBJ databases">
        <title>Genomic insights into the taxonomy and metabolism of the cyanobacterium Pannus brasiliensis CCIBt3594.</title>
        <authorList>
            <person name="Machado M."/>
            <person name="Botero N.B."/>
            <person name="Andreote A.P.D."/>
            <person name="Feitosa A.M.T."/>
            <person name="Popin R."/>
            <person name="Sivonen K."/>
            <person name="Fiore M.F."/>
        </authorList>
    </citation>
    <scope>NUCLEOTIDE SEQUENCE [LARGE SCALE GENOMIC DNA]</scope>
    <source>
        <strain evidence="1 2">CCIBt3594</strain>
    </source>
</reference>
<keyword evidence="2" id="KW-1185">Reference proteome</keyword>
<organism evidence="1 2">
    <name type="scientific">Pannus brasiliensis CCIBt3594</name>
    <dbReference type="NCBI Taxonomy" id="1427578"/>
    <lineage>
        <taxon>Bacteria</taxon>
        <taxon>Bacillati</taxon>
        <taxon>Cyanobacteriota</taxon>
        <taxon>Cyanophyceae</taxon>
        <taxon>Oscillatoriophycideae</taxon>
        <taxon>Chroococcales</taxon>
        <taxon>Microcystaceae</taxon>
        <taxon>Pannus</taxon>
    </lineage>
</organism>
<gene>
    <name evidence="1" type="ORF">V0288_18975</name>
</gene>
<dbReference type="RefSeq" id="WP_332866701.1">
    <property type="nucleotide sequence ID" value="NZ_JBAFSM010000043.1"/>
</dbReference>
<dbReference type="EMBL" id="JBAFSM010000043">
    <property type="protein sequence ID" value="MEG3439217.1"/>
    <property type="molecule type" value="Genomic_DNA"/>
</dbReference>
<dbReference type="AlphaFoldDB" id="A0AAW9QN55"/>
<evidence type="ECO:0000313" key="1">
    <source>
        <dbReference type="EMBL" id="MEG3439217.1"/>
    </source>
</evidence>
<name>A0AAW9QN55_9CHRO</name>
<comment type="caution">
    <text evidence="1">The sequence shown here is derived from an EMBL/GenBank/DDBJ whole genome shotgun (WGS) entry which is preliminary data.</text>
</comment>